<evidence type="ECO:0000256" key="1">
    <source>
        <dbReference type="SAM" id="MobiDB-lite"/>
    </source>
</evidence>
<dbReference type="NCBIfam" id="TIGR04023">
    <property type="entry name" value="PPOX_MSMEG_5819"/>
    <property type="match status" value="1"/>
</dbReference>
<dbReference type="Proteomes" id="UP000255355">
    <property type="component" value="Unassembled WGS sequence"/>
</dbReference>
<dbReference type="AlphaFoldDB" id="A0A370H9V9"/>
<evidence type="ECO:0000259" key="2">
    <source>
        <dbReference type="Pfam" id="PF01243"/>
    </source>
</evidence>
<dbReference type="RefSeq" id="WP_068012742.1">
    <property type="nucleotide sequence ID" value="NZ_QQAZ01000003.1"/>
</dbReference>
<dbReference type="InterPro" id="IPR024031">
    <property type="entry name" value="MSMEG_5819/OxyR"/>
</dbReference>
<comment type="caution">
    <text evidence="3">The sequence shown here is derived from an EMBL/GenBank/DDBJ whole genome shotgun (WGS) entry which is preliminary data.</text>
</comment>
<dbReference type="Gene3D" id="2.30.110.10">
    <property type="entry name" value="Electron Transport, Fmn-binding Protein, Chain A"/>
    <property type="match status" value="1"/>
</dbReference>
<dbReference type="InterPro" id="IPR011576">
    <property type="entry name" value="Pyridox_Oxase_N"/>
</dbReference>
<dbReference type="Pfam" id="PF01243">
    <property type="entry name" value="PNPOx_N"/>
    <property type="match status" value="1"/>
</dbReference>
<reference evidence="3 4" key="1">
    <citation type="submission" date="2018-07" db="EMBL/GenBank/DDBJ databases">
        <title>Genomic Encyclopedia of Type Strains, Phase IV (KMG-IV): sequencing the most valuable type-strain genomes for metagenomic binning, comparative biology and taxonomic classification.</title>
        <authorList>
            <person name="Goeker M."/>
        </authorList>
    </citation>
    <scope>NUCLEOTIDE SEQUENCE [LARGE SCALE GENOMIC DNA]</scope>
    <source>
        <strain evidence="3 4">DSM 44952</strain>
    </source>
</reference>
<accession>A0A370H9V9</accession>
<dbReference type="SUPFAM" id="SSF50475">
    <property type="entry name" value="FMN-binding split barrel"/>
    <property type="match status" value="1"/>
</dbReference>
<keyword evidence="4" id="KW-1185">Reference proteome</keyword>
<evidence type="ECO:0000313" key="4">
    <source>
        <dbReference type="Proteomes" id="UP000255355"/>
    </source>
</evidence>
<dbReference type="InterPro" id="IPR012349">
    <property type="entry name" value="Split_barrel_FMN-bd"/>
</dbReference>
<gene>
    <name evidence="3" type="ORF">DFR68_103604</name>
</gene>
<dbReference type="OrthoDB" id="3693562at2"/>
<evidence type="ECO:0000313" key="3">
    <source>
        <dbReference type="EMBL" id="RDI53216.1"/>
    </source>
</evidence>
<dbReference type="EMBL" id="QQAZ01000003">
    <property type="protein sequence ID" value="RDI53216.1"/>
    <property type="molecule type" value="Genomic_DNA"/>
</dbReference>
<name>A0A370H9V9_9NOCA</name>
<organism evidence="3 4">
    <name type="scientific">Nocardia mexicana</name>
    <dbReference type="NCBI Taxonomy" id="279262"/>
    <lineage>
        <taxon>Bacteria</taxon>
        <taxon>Bacillati</taxon>
        <taxon>Actinomycetota</taxon>
        <taxon>Actinomycetes</taxon>
        <taxon>Mycobacteriales</taxon>
        <taxon>Nocardiaceae</taxon>
        <taxon>Nocardia</taxon>
    </lineage>
</organism>
<feature type="region of interest" description="Disordered" evidence="1">
    <location>
        <begin position="132"/>
        <end position="157"/>
    </location>
</feature>
<proteinExistence type="predicted"/>
<dbReference type="STRING" id="1210089.GCA_001613165_00227"/>
<sequence>MSFNMEEIAFIRSQPLVRMATVAPDGQPDVVPLACEFDGRGFWVGGVGESVLATRKFRNVAAGNDQVALVFDDLVSFDPFVPRCLRVYGRARGPVERTGMVGSGFFLRITPTVSWSWNMAGEPAGATWFEPRRAEHAVDDSAETGDGAETGDAQPSA</sequence>
<protein>
    <submittedName>
        <fullName evidence="3">Pyridoxamine 5'-phosphate oxidase family protein</fullName>
    </submittedName>
</protein>
<feature type="domain" description="Pyridoxamine 5'-phosphate oxidase N-terminal" evidence="2">
    <location>
        <begin position="9"/>
        <end position="92"/>
    </location>
</feature>